<evidence type="ECO:0000313" key="3">
    <source>
        <dbReference type="Proteomes" id="UP000314294"/>
    </source>
</evidence>
<gene>
    <name evidence="2" type="ORF">EYF80_016756</name>
</gene>
<evidence type="ECO:0000313" key="2">
    <source>
        <dbReference type="EMBL" id="TNN73086.1"/>
    </source>
</evidence>
<dbReference type="AlphaFoldDB" id="A0A4Z2I4U0"/>
<feature type="region of interest" description="Disordered" evidence="1">
    <location>
        <begin position="253"/>
        <end position="273"/>
    </location>
</feature>
<dbReference type="Proteomes" id="UP000314294">
    <property type="component" value="Unassembled WGS sequence"/>
</dbReference>
<evidence type="ECO:0000256" key="1">
    <source>
        <dbReference type="SAM" id="MobiDB-lite"/>
    </source>
</evidence>
<protein>
    <submittedName>
        <fullName evidence="2">Uncharacterized protein</fullName>
    </submittedName>
</protein>
<keyword evidence="3" id="KW-1185">Reference proteome</keyword>
<proteinExistence type="predicted"/>
<dbReference type="EMBL" id="SRLO01000129">
    <property type="protein sequence ID" value="TNN73086.1"/>
    <property type="molecule type" value="Genomic_DNA"/>
</dbReference>
<accession>A0A4Z2I4U0</accession>
<reference evidence="2 3" key="1">
    <citation type="submission" date="2019-03" db="EMBL/GenBank/DDBJ databases">
        <title>First draft genome of Liparis tanakae, snailfish: a comprehensive survey of snailfish specific genes.</title>
        <authorList>
            <person name="Kim W."/>
            <person name="Song I."/>
            <person name="Jeong J.-H."/>
            <person name="Kim D."/>
            <person name="Kim S."/>
            <person name="Ryu S."/>
            <person name="Song J.Y."/>
            <person name="Lee S.K."/>
        </authorList>
    </citation>
    <scope>NUCLEOTIDE SEQUENCE [LARGE SCALE GENOMIC DNA]</scope>
    <source>
        <tissue evidence="2">Muscle</tissue>
    </source>
</reference>
<sequence length="273" mass="30960">MGATVTTKGNNNKGNREKESWLVADLSRPWPLFLFHLEPFLSRTRGGFAGSAAGLHDQLPGPHIRPGNVHFHLGVVDLADQPVAHNIRERSSLVTSEAIFSSLQMVCGRDTQKPRMGRSRSFSSVTCAEAERNWCGKASCCPPTRWVNVWTVLVLAWGFHNPGTPEMLTLFSCMCMMASDTFTEMESAASSMLNGPSNFSETWYRASERTGRYRNRDGRVPFITLRHREWQGRREGRPRHSGQYHWRIRPRTHSESAVNWSTKRRAEEGGQEE</sequence>
<comment type="caution">
    <text evidence="2">The sequence shown here is derived from an EMBL/GenBank/DDBJ whole genome shotgun (WGS) entry which is preliminary data.</text>
</comment>
<organism evidence="2 3">
    <name type="scientific">Liparis tanakae</name>
    <name type="common">Tanaka's snailfish</name>
    <dbReference type="NCBI Taxonomy" id="230148"/>
    <lineage>
        <taxon>Eukaryota</taxon>
        <taxon>Metazoa</taxon>
        <taxon>Chordata</taxon>
        <taxon>Craniata</taxon>
        <taxon>Vertebrata</taxon>
        <taxon>Euteleostomi</taxon>
        <taxon>Actinopterygii</taxon>
        <taxon>Neopterygii</taxon>
        <taxon>Teleostei</taxon>
        <taxon>Neoteleostei</taxon>
        <taxon>Acanthomorphata</taxon>
        <taxon>Eupercaria</taxon>
        <taxon>Perciformes</taxon>
        <taxon>Cottioidei</taxon>
        <taxon>Cottales</taxon>
        <taxon>Liparidae</taxon>
        <taxon>Liparis</taxon>
    </lineage>
</organism>
<name>A0A4Z2I4U0_9TELE</name>
<feature type="compositionally biased region" description="Basic and acidic residues" evidence="1">
    <location>
        <begin position="264"/>
        <end position="273"/>
    </location>
</feature>